<protein>
    <submittedName>
        <fullName evidence="1">Head-to-tail adaptor</fullName>
    </submittedName>
</protein>
<accession>A0A411CQL1</accession>
<dbReference type="Proteomes" id="UP000289206">
    <property type="component" value="Segment"/>
</dbReference>
<gene>
    <name evidence="1" type="primary">9</name>
    <name evidence="1" type="ORF">SEA_SONALI_9</name>
</gene>
<dbReference type="EMBL" id="MK411746">
    <property type="protein sequence ID" value="QAY16122.1"/>
    <property type="molecule type" value="Genomic_DNA"/>
</dbReference>
<keyword evidence="2" id="KW-1185">Reference proteome</keyword>
<dbReference type="KEGG" id="vg:55011101"/>
<name>A0A411CQL1_9CAUD</name>
<evidence type="ECO:0000313" key="2">
    <source>
        <dbReference type="Proteomes" id="UP000289206"/>
    </source>
</evidence>
<sequence length="290" mass="29542">MLISPVASTYATRVPYVTPGEFRRHPTGVDTKNLVPGQSAAVNEQALRDVLLRASSYADDIVEKLLGATVDSQAGDYTPGPGGVIKVPLDNSPIVAVADVELGLAPGSLVSIGTDGCSLDGRILTIPVGYGQWGPTRVYARVTYINGWANAQLTQAAPPGSTSITLNNALGVVPGMTLALTGDSRNESVTVAPGFVPSTSLDPVTVPLASPVAGGSGGGYVVGDVASAMPQNIKLAVILLACAIIKTRGSSAVVMGSIASGPAQAVPFQDGAEGEYGMAVDLLNPYRRTI</sequence>
<evidence type="ECO:0000313" key="1">
    <source>
        <dbReference type="EMBL" id="QAY16122.1"/>
    </source>
</evidence>
<reference evidence="1 2" key="1">
    <citation type="submission" date="2019-01" db="EMBL/GenBank/DDBJ databases">
        <authorList>
            <person name="Adair T.L."/>
            <person name="Lucas L.G."/>
            <person name="Young A.M."/>
            <person name="Antrich S.C."/>
            <person name="Baird A.G."/>
            <person name="Dunn E.L."/>
            <person name="Fernandes B.I."/>
            <person name="Fraley E.G."/>
            <person name="Ghanem A.X."/>
            <person name="Gilbert M.G."/>
            <person name="Morris T.B."/>
            <person name="Nortch B.D."/>
            <person name="Overcash M.E."/>
            <person name="Pavleszek K.E."/>
            <person name="Pellegrini L.I.O."/>
            <person name="Pham L.T."/>
            <person name="Rule L.S."/>
            <person name="Schultz E.M."/>
            <person name="Smith J."/>
            <person name="Thong B.J."/>
            <person name="Turner H.A."/>
            <person name="Walker G."/>
            <person name="Whitaker Z.J."/>
            <person name="Wilsey R.N."/>
            <person name="Yanney R.L."/>
            <person name="Klyczek K."/>
            <person name="Garlena R.A."/>
            <person name="Russell D.A."/>
            <person name="Pope W.H."/>
            <person name="Jacobs-Sera D."/>
            <person name="Hatfull G.F."/>
        </authorList>
    </citation>
    <scope>NUCLEOTIDE SEQUENCE [LARGE SCALE GENOMIC DNA]</scope>
</reference>
<proteinExistence type="predicted"/>
<dbReference type="RefSeq" id="YP_009819682.1">
    <property type="nucleotide sequence ID" value="NC_048152.1"/>
</dbReference>
<dbReference type="GeneID" id="55011101"/>
<organism evidence="1 2">
    <name type="scientific">Arthrobacter phage Sonali</name>
    <dbReference type="NCBI Taxonomy" id="2510495"/>
    <lineage>
        <taxon>Viruses</taxon>
        <taxon>Duplodnaviria</taxon>
        <taxon>Heunggongvirae</taxon>
        <taxon>Uroviricota</taxon>
        <taxon>Caudoviricetes</taxon>
        <taxon>Sonalivirus</taxon>
        <taxon>Sonalivirus sonali</taxon>
    </lineage>
</organism>